<keyword evidence="1" id="KW-0547">Nucleotide-binding</keyword>
<dbReference type="CDD" id="cd17992">
    <property type="entry name" value="DEXHc_RecG"/>
    <property type="match status" value="1"/>
</dbReference>
<dbReference type="InterPro" id="IPR011545">
    <property type="entry name" value="DEAD/DEAH_box_helicase_dom"/>
</dbReference>
<keyword evidence="2" id="KW-0227">DNA damage</keyword>
<dbReference type="EMBL" id="BPFZ01000008">
    <property type="protein sequence ID" value="GIU67342.1"/>
    <property type="molecule type" value="Genomic_DNA"/>
</dbReference>
<accession>A0ABQ4PWA7</accession>
<dbReference type="InterPro" id="IPR001650">
    <property type="entry name" value="Helicase_C-like"/>
</dbReference>
<dbReference type="Pfam" id="PF01336">
    <property type="entry name" value="tRNA_anti-codon"/>
    <property type="match status" value="1"/>
</dbReference>
<keyword evidence="4 10" id="KW-0347">Helicase</keyword>
<dbReference type="RefSeq" id="WP_284360201.1">
    <property type="nucleotide sequence ID" value="NZ_BPFZ01000008.1"/>
</dbReference>
<keyword evidence="5" id="KW-0067">ATP-binding</keyword>
<dbReference type="InterPro" id="IPR014001">
    <property type="entry name" value="Helicase_ATP-bd"/>
</dbReference>
<evidence type="ECO:0000256" key="4">
    <source>
        <dbReference type="ARBA" id="ARBA00022806"/>
    </source>
</evidence>
<sequence>MRPECLFALFTPLSSLTGVGPKIAPLAAKAAGGEMVRDLAFHLPSGLVDRRYRPTIGEAEIGRLCTIEARVERHQAGGAGRPYKVQLSDDTGFLTLLFFKPNTRYLTERLPEGAIRVVSGEISERFGERQMIHPSRILNPEDPDLAIVFEPIYRSVAGLAHRTLARICAGAAQKAQGLPEWLDPNLLAREDWLDFGGALERAHAPQGEEDISPCAPARRRLAYDELFARQVALQLSGAARRRTPGRAIVPSHIYTDALLKALPYQPTRAQLRAFEEIGTDMAASTPMLRLLQGDVGSGKTLVAAWSMARTAEAGMQSALMAPTEILARQHYQGLAPLMAQIGLRLEILTGKDKVAHKRTVLEGLANGSIHAICGTQALFQQGVAFHELGLVVVDEQHRFGVADRRRLIDKGFAPHVLAMSATPIPRTLAMAVYGDLDVSRLDEKPPGRAPIKTVALSLERFDEVVEAARRAIEKDDRVFWVCPLVEESEKLDVSAATERFGDLSAHFGHSVRLIHGRMSVSEKDAAMDDFRSGLAKILVATTVIEVGVDVPEASVMVIEHAERFGLAQLHQLRGRVGRGDKTGHCLLLYANPLTDLGARRIAKLRETEDGFAIAEEDFKLRGGGDLLGLRQSGIPAFKLADAALHADLLAIAQRDARVLVEADPGLISPRGKATRVALHLFDQVDPEVFLGTG</sequence>
<dbReference type="NCBIfam" id="NF008168">
    <property type="entry name" value="PRK10917.2-2"/>
    <property type="match status" value="1"/>
</dbReference>
<dbReference type="PANTHER" id="PTHR47964">
    <property type="entry name" value="ATP-DEPENDENT DNA HELICASE HOMOLOG RECG, CHLOROPLASTIC"/>
    <property type="match status" value="1"/>
</dbReference>
<evidence type="ECO:0000313" key="11">
    <source>
        <dbReference type="Proteomes" id="UP001161064"/>
    </source>
</evidence>
<dbReference type="Gene3D" id="3.40.50.300">
    <property type="entry name" value="P-loop containing nucleotide triphosphate hydrolases"/>
    <property type="match status" value="2"/>
</dbReference>
<organism evidence="10 11">
    <name type="scientific">Candidatus Phycosocius spiralis</name>
    <dbReference type="NCBI Taxonomy" id="2815099"/>
    <lineage>
        <taxon>Bacteria</taxon>
        <taxon>Pseudomonadati</taxon>
        <taxon>Pseudomonadota</taxon>
        <taxon>Alphaproteobacteria</taxon>
        <taxon>Caulobacterales</taxon>
        <taxon>Caulobacterales incertae sedis</taxon>
        <taxon>Candidatus Phycosocius</taxon>
    </lineage>
</organism>
<dbReference type="InterPro" id="IPR004365">
    <property type="entry name" value="NA-bd_OB_tRNA"/>
</dbReference>
<keyword evidence="7" id="KW-0234">DNA repair</keyword>
<gene>
    <name evidence="10" type="ORF">PsB1_1496</name>
</gene>
<dbReference type="NCBIfam" id="NF008164">
    <property type="entry name" value="PRK10917.1-2"/>
    <property type="match status" value="1"/>
</dbReference>
<evidence type="ECO:0000259" key="8">
    <source>
        <dbReference type="PROSITE" id="PS51192"/>
    </source>
</evidence>
<feature type="domain" description="Helicase C-terminal" evidence="9">
    <location>
        <begin position="464"/>
        <end position="624"/>
    </location>
</feature>
<feature type="domain" description="Helicase ATP-binding" evidence="8">
    <location>
        <begin position="280"/>
        <end position="441"/>
    </location>
</feature>
<evidence type="ECO:0000259" key="9">
    <source>
        <dbReference type="PROSITE" id="PS51194"/>
    </source>
</evidence>
<dbReference type="InterPro" id="IPR012340">
    <property type="entry name" value="NA-bd_OB-fold"/>
</dbReference>
<dbReference type="PROSITE" id="PS51194">
    <property type="entry name" value="HELICASE_CTER"/>
    <property type="match status" value="1"/>
</dbReference>
<dbReference type="PANTHER" id="PTHR47964:SF1">
    <property type="entry name" value="ATP-DEPENDENT DNA HELICASE HOMOLOG RECG, CHLOROPLASTIC"/>
    <property type="match status" value="1"/>
</dbReference>
<reference evidence="10" key="1">
    <citation type="submission" date="2021-05" db="EMBL/GenBank/DDBJ databases">
        <authorList>
            <person name="Tanabe Y."/>
        </authorList>
    </citation>
    <scope>NUCLEOTIDE SEQUENCE</scope>
    <source>
        <strain evidence="10">BOTRYCO-1</strain>
    </source>
</reference>
<dbReference type="InterPro" id="IPR027417">
    <property type="entry name" value="P-loop_NTPase"/>
</dbReference>
<reference evidence="10" key="2">
    <citation type="journal article" date="2023" name="ISME Commun">
        <title>Characterization of a bloom-associated alphaproteobacterial lineage, 'Candidatus Phycosocius': insights into freshwater algal-bacterial interactions.</title>
        <authorList>
            <person name="Tanabe Y."/>
            <person name="Yamaguchi H."/>
            <person name="Yoshida M."/>
            <person name="Kai A."/>
            <person name="Okazaki Y."/>
        </authorList>
    </citation>
    <scope>NUCLEOTIDE SEQUENCE</scope>
    <source>
        <strain evidence="10">BOTRYCO-1</strain>
    </source>
</reference>
<evidence type="ECO:0000256" key="3">
    <source>
        <dbReference type="ARBA" id="ARBA00022801"/>
    </source>
</evidence>
<evidence type="ECO:0000256" key="7">
    <source>
        <dbReference type="ARBA" id="ARBA00023204"/>
    </source>
</evidence>
<dbReference type="Pfam" id="PF00270">
    <property type="entry name" value="DEAD"/>
    <property type="match status" value="1"/>
</dbReference>
<keyword evidence="3" id="KW-0378">Hydrolase</keyword>
<evidence type="ECO:0000313" key="10">
    <source>
        <dbReference type="EMBL" id="GIU67342.1"/>
    </source>
</evidence>
<dbReference type="CDD" id="cd04488">
    <property type="entry name" value="RecG_wedge_OBF"/>
    <property type="match status" value="1"/>
</dbReference>
<dbReference type="Pfam" id="PF00271">
    <property type="entry name" value="Helicase_C"/>
    <property type="match status" value="1"/>
</dbReference>
<dbReference type="GO" id="GO:0004386">
    <property type="term" value="F:helicase activity"/>
    <property type="evidence" value="ECO:0007669"/>
    <property type="project" value="UniProtKB-KW"/>
</dbReference>
<dbReference type="SUPFAM" id="SSF52540">
    <property type="entry name" value="P-loop containing nucleoside triphosphate hydrolases"/>
    <property type="match status" value="1"/>
</dbReference>
<name>A0ABQ4PWA7_9PROT</name>
<dbReference type="InterPro" id="IPR047112">
    <property type="entry name" value="RecG/Mfd"/>
</dbReference>
<dbReference type="SUPFAM" id="SSF50249">
    <property type="entry name" value="Nucleic acid-binding proteins"/>
    <property type="match status" value="1"/>
</dbReference>
<evidence type="ECO:0000256" key="6">
    <source>
        <dbReference type="ARBA" id="ARBA00023125"/>
    </source>
</evidence>
<keyword evidence="6" id="KW-0238">DNA-binding</keyword>
<dbReference type="SMART" id="SM00490">
    <property type="entry name" value="HELICc"/>
    <property type="match status" value="1"/>
</dbReference>
<protein>
    <submittedName>
        <fullName evidence="10">ATP-dependent DNA helicase RecG</fullName>
    </submittedName>
</protein>
<dbReference type="SMART" id="SM00487">
    <property type="entry name" value="DEXDc"/>
    <property type="match status" value="1"/>
</dbReference>
<dbReference type="Gene3D" id="2.40.50.140">
    <property type="entry name" value="Nucleic acid-binding proteins"/>
    <property type="match status" value="1"/>
</dbReference>
<dbReference type="Pfam" id="PF19833">
    <property type="entry name" value="RecG_dom3_C"/>
    <property type="match status" value="1"/>
</dbReference>
<keyword evidence="11" id="KW-1185">Reference proteome</keyword>
<evidence type="ECO:0000256" key="5">
    <source>
        <dbReference type="ARBA" id="ARBA00022840"/>
    </source>
</evidence>
<dbReference type="PROSITE" id="PS51192">
    <property type="entry name" value="HELICASE_ATP_BIND_1"/>
    <property type="match status" value="1"/>
</dbReference>
<evidence type="ECO:0000256" key="1">
    <source>
        <dbReference type="ARBA" id="ARBA00022741"/>
    </source>
</evidence>
<evidence type="ECO:0000256" key="2">
    <source>
        <dbReference type="ARBA" id="ARBA00022763"/>
    </source>
</evidence>
<comment type="caution">
    <text evidence="10">The sequence shown here is derived from an EMBL/GenBank/DDBJ whole genome shotgun (WGS) entry which is preliminary data.</text>
</comment>
<dbReference type="InterPro" id="IPR045562">
    <property type="entry name" value="RecG_dom3_C"/>
</dbReference>
<proteinExistence type="predicted"/>
<dbReference type="Proteomes" id="UP001161064">
    <property type="component" value="Unassembled WGS sequence"/>
</dbReference>